<dbReference type="AlphaFoldDB" id="A0AAU8DPF5"/>
<name>A0AAU8DPF5_9ACTN</name>
<evidence type="ECO:0000313" key="1">
    <source>
        <dbReference type="EMBL" id="XCG63551.1"/>
    </source>
</evidence>
<reference evidence="1" key="1">
    <citation type="submission" date="2024-05" db="EMBL/GenBank/DDBJ databases">
        <authorList>
            <person name="Cai S.Y."/>
            <person name="Jin L.M."/>
            <person name="Li H.R."/>
        </authorList>
    </citation>
    <scope>NUCLEOTIDE SEQUENCE</scope>
    <source>
        <strain evidence="1">A5-74</strain>
    </source>
</reference>
<dbReference type="EMBL" id="CP159218">
    <property type="protein sequence ID" value="XCG63551.1"/>
    <property type="molecule type" value="Genomic_DNA"/>
</dbReference>
<proteinExistence type="predicted"/>
<protein>
    <submittedName>
        <fullName evidence="1">Uncharacterized protein</fullName>
    </submittedName>
</protein>
<sequence length="54" mass="5904">MTTTLDFDAATRDLQQLVDALAAIEQDADFGPMFAGVWLEATALPLYLSRDRAS</sequence>
<accession>A0AAU8DPF5</accession>
<organism evidence="1">
    <name type="scientific">Nakamurella sp. A5-74</name>
    <dbReference type="NCBI Taxonomy" id="3158264"/>
    <lineage>
        <taxon>Bacteria</taxon>
        <taxon>Bacillati</taxon>
        <taxon>Actinomycetota</taxon>
        <taxon>Actinomycetes</taxon>
        <taxon>Nakamurellales</taxon>
        <taxon>Nakamurellaceae</taxon>
        <taxon>Nakamurella</taxon>
    </lineage>
</organism>
<gene>
    <name evidence="1" type="ORF">ABLG96_20555</name>
</gene>
<dbReference type="RefSeq" id="WP_353649166.1">
    <property type="nucleotide sequence ID" value="NZ_CP159218.1"/>
</dbReference>